<reference evidence="1" key="1">
    <citation type="submission" date="2020-07" db="EMBL/GenBank/DDBJ databases">
        <authorList>
            <person name="Tarantini F.S."/>
            <person name="Hong K.W."/>
            <person name="Chan K.G."/>
        </authorList>
    </citation>
    <scope>NUCLEOTIDE SEQUENCE</scope>
    <source>
        <strain evidence="1">32-07</strain>
    </source>
</reference>
<sequence>MAQQQAIIVLVDIANALRERTLRGNVYLFDNMRFLGSTGEGTGDLVTAIPGSYWSDGSQGSEQVLNWLPSSLGSIPPTVPRGYHTERSQAIDRQALEDLTALAGQGTVPGADPAAGLADIRSRVGTRARRARGGRAPVGGKLLDITGNAVTGAGTAAVNPPAPIITDVTGEAVDEKIMYPAQYGSPDMVSDGWYWSATVDTARPGTYAYTMHIQLHELVIRDGEQVWEPVDLTCDSAIRVTTEPKYNAFTGAGLGPLPVPAAPSP</sequence>
<proteinExistence type="predicted"/>
<gene>
    <name evidence="1" type="ORF">AGRA3207_000888</name>
</gene>
<evidence type="ECO:0000313" key="2">
    <source>
        <dbReference type="Proteomes" id="UP001049518"/>
    </source>
</evidence>
<evidence type="ECO:0000313" key="1">
    <source>
        <dbReference type="EMBL" id="QXJ20215.1"/>
    </source>
</evidence>
<organism evidence="1 2">
    <name type="scientific">Actinomadura graeca</name>
    <dbReference type="NCBI Taxonomy" id="2750812"/>
    <lineage>
        <taxon>Bacteria</taxon>
        <taxon>Bacillati</taxon>
        <taxon>Actinomycetota</taxon>
        <taxon>Actinomycetes</taxon>
        <taxon>Streptosporangiales</taxon>
        <taxon>Thermomonosporaceae</taxon>
        <taxon>Actinomadura</taxon>
    </lineage>
</organism>
<dbReference type="RefSeq" id="WP_231333273.1">
    <property type="nucleotide sequence ID" value="NZ_CP059572.1"/>
</dbReference>
<keyword evidence="2" id="KW-1185">Reference proteome</keyword>
<dbReference type="Proteomes" id="UP001049518">
    <property type="component" value="Chromosome"/>
</dbReference>
<name>A0ABX8QN72_9ACTN</name>
<dbReference type="EMBL" id="CP059572">
    <property type="protein sequence ID" value="QXJ20215.1"/>
    <property type="molecule type" value="Genomic_DNA"/>
</dbReference>
<accession>A0ABX8QN72</accession>
<protein>
    <submittedName>
        <fullName evidence="1">Uncharacterized protein</fullName>
    </submittedName>
</protein>